<comment type="caution">
    <text evidence="1">The sequence shown here is derived from an EMBL/GenBank/DDBJ whole genome shotgun (WGS) entry which is preliminary data.</text>
</comment>
<dbReference type="EMBL" id="JAIWYP010000003">
    <property type="protein sequence ID" value="KAH3853101.1"/>
    <property type="molecule type" value="Genomic_DNA"/>
</dbReference>
<dbReference type="Proteomes" id="UP000828390">
    <property type="component" value="Unassembled WGS sequence"/>
</dbReference>
<sequence>MEDKLLGLETNSMSHNLVFYGVPEPISADPKECTKAISDIIHTVLEKHDDMKPDFAYCQASRGTAQGK</sequence>
<reference evidence="1" key="1">
    <citation type="journal article" date="2019" name="bioRxiv">
        <title>The Genome of the Zebra Mussel, Dreissena polymorpha: A Resource for Invasive Species Research.</title>
        <authorList>
            <person name="McCartney M.A."/>
            <person name="Auch B."/>
            <person name="Kono T."/>
            <person name="Mallez S."/>
            <person name="Zhang Y."/>
            <person name="Obille A."/>
            <person name="Becker A."/>
            <person name="Abrahante J.E."/>
            <person name="Garbe J."/>
            <person name="Badalamenti J.P."/>
            <person name="Herman A."/>
            <person name="Mangelson H."/>
            <person name="Liachko I."/>
            <person name="Sullivan S."/>
            <person name="Sone E.D."/>
            <person name="Koren S."/>
            <person name="Silverstein K.A.T."/>
            <person name="Beckman K.B."/>
            <person name="Gohl D.M."/>
        </authorList>
    </citation>
    <scope>NUCLEOTIDE SEQUENCE</scope>
    <source>
        <strain evidence="1">Duluth1</strain>
        <tissue evidence="1">Whole animal</tissue>
    </source>
</reference>
<accession>A0A9D4L7S0</accession>
<name>A0A9D4L7S0_DREPO</name>
<organism evidence="1 2">
    <name type="scientific">Dreissena polymorpha</name>
    <name type="common">Zebra mussel</name>
    <name type="synonym">Mytilus polymorpha</name>
    <dbReference type="NCBI Taxonomy" id="45954"/>
    <lineage>
        <taxon>Eukaryota</taxon>
        <taxon>Metazoa</taxon>
        <taxon>Spiralia</taxon>
        <taxon>Lophotrochozoa</taxon>
        <taxon>Mollusca</taxon>
        <taxon>Bivalvia</taxon>
        <taxon>Autobranchia</taxon>
        <taxon>Heteroconchia</taxon>
        <taxon>Euheterodonta</taxon>
        <taxon>Imparidentia</taxon>
        <taxon>Neoheterodontei</taxon>
        <taxon>Myida</taxon>
        <taxon>Dreissenoidea</taxon>
        <taxon>Dreissenidae</taxon>
        <taxon>Dreissena</taxon>
    </lineage>
</organism>
<reference evidence="1" key="2">
    <citation type="submission" date="2020-11" db="EMBL/GenBank/DDBJ databases">
        <authorList>
            <person name="McCartney M.A."/>
            <person name="Auch B."/>
            <person name="Kono T."/>
            <person name="Mallez S."/>
            <person name="Becker A."/>
            <person name="Gohl D.M."/>
            <person name="Silverstein K.A.T."/>
            <person name="Koren S."/>
            <person name="Bechman K.B."/>
            <person name="Herman A."/>
            <person name="Abrahante J.E."/>
            <person name="Garbe J."/>
        </authorList>
    </citation>
    <scope>NUCLEOTIDE SEQUENCE</scope>
    <source>
        <strain evidence="1">Duluth1</strain>
        <tissue evidence="1">Whole animal</tissue>
    </source>
</reference>
<gene>
    <name evidence="1" type="ORF">DPMN_095624</name>
</gene>
<evidence type="ECO:0000313" key="2">
    <source>
        <dbReference type="Proteomes" id="UP000828390"/>
    </source>
</evidence>
<evidence type="ECO:0000313" key="1">
    <source>
        <dbReference type="EMBL" id="KAH3853101.1"/>
    </source>
</evidence>
<keyword evidence="2" id="KW-1185">Reference proteome</keyword>
<dbReference type="AlphaFoldDB" id="A0A9D4L7S0"/>
<proteinExistence type="predicted"/>
<protein>
    <submittedName>
        <fullName evidence="1">Uncharacterized protein</fullName>
    </submittedName>
</protein>